<organism evidence="1 2">
    <name type="scientific">Daphnia pulex</name>
    <name type="common">Water flea</name>
    <dbReference type="NCBI Taxonomy" id="6669"/>
    <lineage>
        <taxon>Eukaryota</taxon>
        <taxon>Metazoa</taxon>
        <taxon>Ecdysozoa</taxon>
        <taxon>Arthropoda</taxon>
        <taxon>Crustacea</taxon>
        <taxon>Branchiopoda</taxon>
        <taxon>Diplostraca</taxon>
        <taxon>Cladocera</taxon>
        <taxon>Anomopoda</taxon>
        <taxon>Daphniidae</taxon>
        <taxon>Daphnia</taxon>
    </lineage>
</organism>
<proteinExistence type="predicted"/>
<keyword evidence="2" id="KW-1185">Reference proteome</keyword>
<reference evidence="1 2" key="1">
    <citation type="journal article" date="2011" name="Science">
        <title>The ecoresponsive genome of Daphnia pulex.</title>
        <authorList>
            <person name="Colbourne J.K."/>
            <person name="Pfrender M.E."/>
            <person name="Gilbert D."/>
            <person name="Thomas W.K."/>
            <person name="Tucker A."/>
            <person name="Oakley T.H."/>
            <person name="Tokishita S."/>
            <person name="Aerts A."/>
            <person name="Arnold G.J."/>
            <person name="Basu M.K."/>
            <person name="Bauer D.J."/>
            <person name="Caceres C.E."/>
            <person name="Carmel L."/>
            <person name="Casola C."/>
            <person name="Choi J.H."/>
            <person name="Detter J.C."/>
            <person name="Dong Q."/>
            <person name="Dusheyko S."/>
            <person name="Eads B.D."/>
            <person name="Frohlich T."/>
            <person name="Geiler-Samerotte K.A."/>
            <person name="Gerlach D."/>
            <person name="Hatcher P."/>
            <person name="Jogdeo S."/>
            <person name="Krijgsveld J."/>
            <person name="Kriventseva E.V."/>
            <person name="Kultz D."/>
            <person name="Laforsch C."/>
            <person name="Lindquist E."/>
            <person name="Lopez J."/>
            <person name="Manak J.R."/>
            <person name="Muller J."/>
            <person name="Pangilinan J."/>
            <person name="Patwardhan R.P."/>
            <person name="Pitluck S."/>
            <person name="Pritham E.J."/>
            <person name="Rechtsteiner A."/>
            <person name="Rho M."/>
            <person name="Rogozin I.B."/>
            <person name="Sakarya O."/>
            <person name="Salamov A."/>
            <person name="Schaack S."/>
            <person name="Shapiro H."/>
            <person name="Shiga Y."/>
            <person name="Skalitzky C."/>
            <person name="Smith Z."/>
            <person name="Souvorov A."/>
            <person name="Sung W."/>
            <person name="Tang Z."/>
            <person name="Tsuchiya D."/>
            <person name="Tu H."/>
            <person name="Vos H."/>
            <person name="Wang M."/>
            <person name="Wolf Y.I."/>
            <person name="Yamagata H."/>
            <person name="Yamada T."/>
            <person name="Ye Y."/>
            <person name="Shaw J.R."/>
            <person name="Andrews J."/>
            <person name="Crease T.J."/>
            <person name="Tang H."/>
            <person name="Lucas S.M."/>
            <person name="Robertson H.M."/>
            <person name="Bork P."/>
            <person name="Koonin E.V."/>
            <person name="Zdobnov E.M."/>
            <person name="Grigoriev I.V."/>
            <person name="Lynch M."/>
            <person name="Boore J.L."/>
        </authorList>
    </citation>
    <scope>NUCLEOTIDE SEQUENCE [LARGE SCALE GENOMIC DNA]</scope>
</reference>
<evidence type="ECO:0000313" key="2">
    <source>
        <dbReference type="Proteomes" id="UP000000305"/>
    </source>
</evidence>
<dbReference type="KEGG" id="dpx:DAPPUDRAFT_105093"/>
<evidence type="ECO:0000313" key="1">
    <source>
        <dbReference type="EMBL" id="EFX78631.1"/>
    </source>
</evidence>
<protein>
    <submittedName>
        <fullName evidence="1">Uncharacterized protein</fullName>
    </submittedName>
</protein>
<sequence length="155" mass="17367">MPALLWLCTPPLVAFYLNPFYIALELSALSTRIQQELDDEDDEQMISDDPSGLISVLEKLRNRYEKLRRAIDPPILSEHCEKLNVLSLIEIIPRWKNLHPEQLSPSVEVAGEELATQKEVNLVHGRDSGSRGCCPGRGKCPTSLPALLRLCTPPL</sequence>
<gene>
    <name evidence="1" type="ORF">DAPPUDRAFT_105093</name>
</gene>
<dbReference type="AlphaFoldDB" id="E9GPF2"/>
<dbReference type="Proteomes" id="UP000000305">
    <property type="component" value="Unassembled WGS sequence"/>
</dbReference>
<dbReference type="HOGENOM" id="CLU_1697316_0_0_1"/>
<name>E9GPF2_DAPPU</name>
<dbReference type="InParanoid" id="E9GPF2"/>
<accession>E9GPF2</accession>
<dbReference type="EMBL" id="GL732556">
    <property type="protein sequence ID" value="EFX78631.1"/>
    <property type="molecule type" value="Genomic_DNA"/>
</dbReference>